<evidence type="ECO:0008006" key="5">
    <source>
        <dbReference type="Google" id="ProtNLM"/>
    </source>
</evidence>
<dbReference type="EMBL" id="BRXW01000814">
    <property type="protein sequence ID" value="GMH77406.1"/>
    <property type="molecule type" value="Genomic_DNA"/>
</dbReference>
<dbReference type="OrthoDB" id="4347at2759"/>
<name>A0A9W7AQM8_9STRA</name>
<evidence type="ECO:0000313" key="3">
    <source>
        <dbReference type="EMBL" id="GMH77406.1"/>
    </source>
</evidence>
<sequence length="359" mass="39048">MTSVPLRRPRGESRAVDSGYLEEGDLGSGRPGGSLPLHQSSVHASMMPPLNSAFTTLKRALLALALVAAVYVVGARTGLLLGVGVGQLKGHGKGGENIYSFDENGAASAALDLVVVAGHAVLDFKSDFRQAGTDDACWHLLPYQKKRGMPEAILGHIRAGIAAAAQNREALLVFSGGETRRDVGPISEGASYFAISDALSLWAEETNSPEVRSRTATEEFATDSFQNLLFSICRFHAVTGRFPRHISLVSFSFKRRRFEDLHAHALRWPTERFTYISTDPDAKSGFDLELATQGELENALKPFETDKYGCHSKVLTQKREQRNPFRRTAGYDSTCSDILPLLNHCGPELFGGDLPWDGG</sequence>
<feature type="transmembrane region" description="Helical" evidence="2">
    <location>
        <begin position="60"/>
        <end position="85"/>
    </location>
</feature>
<reference evidence="4" key="1">
    <citation type="journal article" date="2023" name="Commun. Biol.">
        <title>Genome analysis of Parmales, the sister group of diatoms, reveals the evolutionary specialization of diatoms from phago-mixotrophs to photoautotrophs.</title>
        <authorList>
            <person name="Ban H."/>
            <person name="Sato S."/>
            <person name="Yoshikawa S."/>
            <person name="Yamada K."/>
            <person name="Nakamura Y."/>
            <person name="Ichinomiya M."/>
            <person name="Sato N."/>
            <person name="Blanc-Mathieu R."/>
            <person name="Endo H."/>
            <person name="Kuwata A."/>
            <person name="Ogata H."/>
        </authorList>
    </citation>
    <scope>NUCLEOTIDE SEQUENCE [LARGE SCALE GENOMIC DNA]</scope>
    <source>
        <strain evidence="4">NIES 3700</strain>
    </source>
</reference>
<accession>A0A9W7AQM8</accession>
<organism evidence="3 4">
    <name type="scientific">Triparma laevis f. longispina</name>
    <dbReference type="NCBI Taxonomy" id="1714387"/>
    <lineage>
        <taxon>Eukaryota</taxon>
        <taxon>Sar</taxon>
        <taxon>Stramenopiles</taxon>
        <taxon>Ochrophyta</taxon>
        <taxon>Bolidophyceae</taxon>
        <taxon>Parmales</taxon>
        <taxon>Triparmaceae</taxon>
        <taxon>Triparma</taxon>
    </lineage>
</organism>
<proteinExistence type="predicted"/>
<dbReference type="InterPro" id="IPR055323">
    <property type="entry name" value="C57A10.07/YOR238W"/>
</dbReference>
<dbReference type="AlphaFoldDB" id="A0A9W7AQM8"/>
<keyword evidence="4" id="KW-1185">Reference proteome</keyword>
<keyword evidence="2" id="KW-1133">Transmembrane helix</keyword>
<feature type="region of interest" description="Disordered" evidence="1">
    <location>
        <begin position="1"/>
        <end position="37"/>
    </location>
</feature>
<protein>
    <recommendedName>
        <fullName evidence="5">DUF218 domain-containing protein</fullName>
    </recommendedName>
</protein>
<keyword evidence="2" id="KW-0812">Transmembrane</keyword>
<dbReference type="PANTHER" id="PTHR28110">
    <property type="entry name" value="TRANSMEMBRANE PROTEIN"/>
    <property type="match status" value="1"/>
</dbReference>
<dbReference type="Proteomes" id="UP001165122">
    <property type="component" value="Unassembled WGS sequence"/>
</dbReference>
<dbReference type="PANTHER" id="PTHR28110:SF1">
    <property type="entry name" value="TRANSMEMBRANE PROTEIN"/>
    <property type="match status" value="1"/>
</dbReference>
<evidence type="ECO:0000256" key="1">
    <source>
        <dbReference type="SAM" id="MobiDB-lite"/>
    </source>
</evidence>
<keyword evidence="2" id="KW-0472">Membrane</keyword>
<gene>
    <name evidence="3" type="ORF">TrLO_g15432</name>
</gene>
<comment type="caution">
    <text evidence="3">The sequence shown here is derived from an EMBL/GenBank/DDBJ whole genome shotgun (WGS) entry which is preliminary data.</text>
</comment>
<evidence type="ECO:0000256" key="2">
    <source>
        <dbReference type="SAM" id="Phobius"/>
    </source>
</evidence>
<dbReference type="GO" id="GO:0005737">
    <property type="term" value="C:cytoplasm"/>
    <property type="evidence" value="ECO:0007669"/>
    <property type="project" value="TreeGrafter"/>
</dbReference>
<evidence type="ECO:0000313" key="4">
    <source>
        <dbReference type="Proteomes" id="UP001165122"/>
    </source>
</evidence>